<dbReference type="EMBL" id="AFGF01000040">
    <property type="protein sequence ID" value="EGO64983.1"/>
    <property type="molecule type" value="Genomic_DNA"/>
</dbReference>
<protein>
    <submittedName>
        <fullName evidence="3">Lipid A 1-phosphatase</fullName>
    </submittedName>
</protein>
<dbReference type="SUPFAM" id="SSF48317">
    <property type="entry name" value="Acid phosphatase/Vanadium-dependent haloperoxidase"/>
    <property type="match status" value="1"/>
</dbReference>
<dbReference type="CDD" id="cd01610">
    <property type="entry name" value="PAP2_like"/>
    <property type="match status" value="1"/>
</dbReference>
<evidence type="ECO:0000256" key="1">
    <source>
        <dbReference type="SAM" id="Phobius"/>
    </source>
</evidence>
<dbReference type="eggNOG" id="COG0671">
    <property type="taxonomic scope" value="Bacteria"/>
</dbReference>
<dbReference type="Proteomes" id="UP000003240">
    <property type="component" value="Unassembled WGS sequence"/>
</dbReference>
<dbReference type="Gene3D" id="1.20.144.10">
    <property type="entry name" value="Phosphatidic acid phosphatase type 2/haloperoxidase"/>
    <property type="match status" value="1"/>
</dbReference>
<reference evidence="3 4" key="1">
    <citation type="journal article" date="2011" name="EMBO J.">
        <title>Structural diversity of bacterial flagellar motors.</title>
        <authorList>
            <person name="Chen S."/>
            <person name="Beeby M."/>
            <person name="Murphy G.E."/>
            <person name="Leadbetter J.R."/>
            <person name="Hendrixson D.R."/>
            <person name="Briegel A."/>
            <person name="Li Z."/>
            <person name="Shi J."/>
            <person name="Tocheva E.I."/>
            <person name="Muller A."/>
            <person name="Dobro M.J."/>
            <person name="Jensen G.J."/>
        </authorList>
    </citation>
    <scope>NUCLEOTIDE SEQUENCE [LARGE SCALE GENOMIC DNA]</scope>
    <source>
        <strain evidence="3 4">DSM 6540</strain>
    </source>
</reference>
<comment type="caution">
    <text evidence="3">The sequence shown here is derived from an EMBL/GenBank/DDBJ whole genome shotgun (WGS) entry which is preliminary data.</text>
</comment>
<keyword evidence="1" id="KW-0812">Transmembrane</keyword>
<evidence type="ECO:0000259" key="2">
    <source>
        <dbReference type="SMART" id="SM00014"/>
    </source>
</evidence>
<dbReference type="OrthoDB" id="1683871at2"/>
<dbReference type="Pfam" id="PF01569">
    <property type="entry name" value="PAP2"/>
    <property type="match status" value="1"/>
</dbReference>
<name>F7NG65_9FIRM</name>
<proteinExistence type="predicted"/>
<feature type="domain" description="Phosphatidic acid phosphatase type 2/haloperoxidase" evidence="2">
    <location>
        <begin position="94"/>
        <end position="187"/>
    </location>
</feature>
<feature type="transmembrane region" description="Helical" evidence="1">
    <location>
        <begin position="46"/>
        <end position="71"/>
    </location>
</feature>
<dbReference type="SMART" id="SM00014">
    <property type="entry name" value="acidPPc"/>
    <property type="match status" value="1"/>
</dbReference>
<dbReference type="InterPro" id="IPR000326">
    <property type="entry name" value="PAP2/HPO"/>
</dbReference>
<feature type="transmembrane region" description="Helical" evidence="1">
    <location>
        <begin position="83"/>
        <end position="109"/>
    </location>
</feature>
<keyword evidence="1" id="KW-0472">Membrane</keyword>
<gene>
    <name evidence="3" type="ORF">ALO_05258</name>
</gene>
<feature type="transmembrane region" description="Helical" evidence="1">
    <location>
        <begin position="14"/>
        <end position="34"/>
    </location>
</feature>
<evidence type="ECO:0000313" key="3">
    <source>
        <dbReference type="EMBL" id="EGO64983.1"/>
    </source>
</evidence>
<feature type="transmembrane region" description="Helical" evidence="1">
    <location>
        <begin position="172"/>
        <end position="191"/>
    </location>
</feature>
<keyword evidence="4" id="KW-1185">Reference proteome</keyword>
<dbReference type="AlphaFoldDB" id="F7NG65"/>
<feature type="transmembrane region" description="Helical" evidence="1">
    <location>
        <begin position="129"/>
        <end position="151"/>
    </location>
</feature>
<organism evidence="3 4">
    <name type="scientific">Acetonema longum DSM 6540</name>
    <dbReference type="NCBI Taxonomy" id="1009370"/>
    <lineage>
        <taxon>Bacteria</taxon>
        <taxon>Bacillati</taxon>
        <taxon>Bacillota</taxon>
        <taxon>Negativicutes</taxon>
        <taxon>Acetonemataceae</taxon>
        <taxon>Acetonema</taxon>
    </lineage>
</organism>
<sequence>MLQEYQFYGKPKRYIFAVTVGIAVGLATILHVLLFGQGDNELVTEAALMIGLQGNDIFLWSTNLYLLYWAYRRGIKSVIPLTLWLNFFIWVCVQGFKLIALGIQTMGWASLAWTLRPTGEAMGFPSGHAAHAFAMALVLTCFYPRWTWLWYTCAAAISWSRVESSAHTDLQVVVGTIAGLIIAWVMMVRWLRENDAQKAGLFDESATALPVGTNRLKRAAPLSLE</sequence>
<evidence type="ECO:0000313" key="4">
    <source>
        <dbReference type="Proteomes" id="UP000003240"/>
    </source>
</evidence>
<accession>F7NG65</accession>
<keyword evidence="1" id="KW-1133">Transmembrane helix</keyword>
<dbReference type="STRING" id="1009370.ALO_05258"/>
<dbReference type="RefSeq" id="WP_004093505.1">
    <property type="nucleotide sequence ID" value="NZ_AFGF01000040.1"/>
</dbReference>
<dbReference type="InterPro" id="IPR036938">
    <property type="entry name" value="PAP2/HPO_sf"/>
</dbReference>